<gene>
    <name evidence="2" type="ORF">BLCOC_23750</name>
</gene>
<dbReference type="Proteomes" id="UP001325248">
    <property type="component" value="Chromosome"/>
</dbReference>
<reference evidence="2" key="1">
    <citation type="submission" date="2023-10" db="EMBL/GenBank/DDBJ databases">
        <title>Genome sequence of Blautia coccoides DSM 935.</title>
        <authorList>
            <person name="Boeer T."/>
            <person name="Bengelsdorf F.R."/>
            <person name="Daniel R."/>
            <person name="Poehlein A."/>
        </authorList>
    </citation>
    <scope>NUCLEOTIDE SEQUENCE [LARGE SCALE GENOMIC DNA]</scope>
    <source>
        <strain evidence="2">DSM 935</strain>
    </source>
</reference>
<dbReference type="EMBL" id="CP136422">
    <property type="protein sequence ID" value="WPX74019.1"/>
    <property type="molecule type" value="Genomic_DNA"/>
</dbReference>
<protein>
    <recommendedName>
        <fullName evidence="4">SdpI/YhfL family protein</fullName>
    </recommendedName>
</protein>
<name>A0ABZ0U9X2_9FIRM</name>
<keyword evidence="1" id="KW-0472">Membrane</keyword>
<proteinExistence type="predicted"/>
<evidence type="ECO:0000313" key="2">
    <source>
        <dbReference type="EMBL" id="WPX74019.1"/>
    </source>
</evidence>
<feature type="transmembrane region" description="Helical" evidence="1">
    <location>
        <begin position="82"/>
        <end position="101"/>
    </location>
</feature>
<keyword evidence="1" id="KW-0812">Transmembrane</keyword>
<evidence type="ECO:0008006" key="4">
    <source>
        <dbReference type="Google" id="ProtNLM"/>
    </source>
</evidence>
<accession>A0ABZ0U9X2</accession>
<evidence type="ECO:0000313" key="3">
    <source>
        <dbReference type="Proteomes" id="UP001325248"/>
    </source>
</evidence>
<keyword evidence="3" id="KW-1185">Reference proteome</keyword>
<evidence type="ECO:0000256" key="1">
    <source>
        <dbReference type="SAM" id="Phobius"/>
    </source>
</evidence>
<feature type="transmembrane region" description="Helical" evidence="1">
    <location>
        <begin position="6"/>
        <end position="23"/>
    </location>
</feature>
<keyword evidence="1" id="KW-1133">Transmembrane helix</keyword>
<organism evidence="2 3">
    <name type="scientific">Blautia producta</name>
    <dbReference type="NCBI Taxonomy" id="33035"/>
    <lineage>
        <taxon>Bacteria</taxon>
        <taxon>Bacillati</taxon>
        <taxon>Bacillota</taxon>
        <taxon>Clostridia</taxon>
        <taxon>Lachnospirales</taxon>
        <taxon>Lachnospiraceae</taxon>
        <taxon>Blautia</taxon>
    </lineage>
</organism>
<feature type="transmembrane region" description="Helical" evidence="1">
    <location>
        <begin position="55"/>
        <end position="76"/>
    </location>
</feature>
<sequence>MIPAYIKSYLFVIFILLVFEYVFHKVFIKIHPTYASGKKIERPPSYFGPFSKGEFVAWLVRSIGAPTWIFIFPNAVSTMHNNIVIGGFVVFFIVIPMILTIKIDGRNN</sequence>